<feature type="domain" description="GTP-eEF1A C-terminal" evidence="3">
    <location>
        <begin position="2"/>
        <end position="71"/>
    </location>
</feature>
<keyword evidence="4" id="KW-0251">Elongation factor</keyword>
<protein>
    <submittedName>
        <fullName evidence="4">Translation elongation factor EF-1 alpha</fullName>
    </submittedName>
</protein>
<keyword evidence="2" id="KW-0342">GTP-binding</keyword>
<dbReference type="AlphaFoldDB" id="A0AAD5SGG4"/>
<evidence type="ECO:0000256" key="1">
    <source>
        <dbReference type="ARBA" id="ARBA00022741"/>
    </source>
</evidence>
<dbReference type="PANTHER" id="PTHR44830">
    <property type="entry name" value="ELONGATION FACTOR 1 ALPHA"/>
    <property type="match status" value="1"/>
</dbReference>
<comment type="caution">
    <text evidence="4">The sequence shown here is derived from an EMBL/GenBank/DDBJ whole genome shotgun (WGS) entry which is preliminary data.</text>
</comment>
<dbReference type="SUPFAM" id="SSF50465">
    <property type="entry name" value="EF-Tu/eEF-1alpha/eIF2-gamma C-terminal domain"/>
    <property type="match status" value="1"/>
</dbReference>
<keyword evidence="4" id="KW-0648">Protein biosynthesis</keyword>
<gene>
    <name evidence="4" type="primary">TEF1_2</name>
    <name evidence="4" type="ORF">HK097_003653</name>
</gene>
<dbReference type="InterPro" id="IPR009001">
    <property type="entry name" value="Transl_elong_EF1A/Init_IF2_C"/>
</dbReference>
<dbReference type="GO" id="GO:0003746">
    <property type="term" value="F:translation elongation factor activity"/>
    <property type="evidence" value="ECO:0007669"/>
    <property type="project" value="UniProtKB-KW"/>
</dbReference>
<evidence type="ECO:0000313" key="4">
    <source>
        <dbReference type="EMBL" id="KAJ3053676.1"/>
    </source>
</evidence>
<dbReference type="EMBL" id="JADGJD010000188">
    <property type="protein sequence ID" value="KAJ3053676.1"/>
    <property type="molecule type" value="Genomic_DNA"/>
</dbReference>
<dbReference type="Pfam" id="PF22594">
    <property type="entry name" value="GTP-eEF1A_C"/>
    <property type="match status" value="1"/>
</dbReference>
<evidence type="ECO:0000259" key="3">
    <source>
        <dbReference type="Pfam" id="PF22594"/>
    </source>
</evidence>
<name>A0AAD5SGG4_9FUNG</name>
<dbReference type="GO" id="GO:0005525">
    <property type="term" value="F:GTP binding"/>
    <property type="evidence" value="ECO:0007669"/>
    <property type="project" value="UniProtKB-KW"/>
</dbReference>
<accession>A0AAD5SGG4</accession>
<dbReference type="Gene3D" id="2.40.30.10">
    <property type="entry name" value="Translation factors"/>
    <property type="match status" value="1"/>
</dbReference>
<organism evidence="4 5">
    <name type="scientific">Rhizophlyctis rosea</name>
    <dbReference type="NCBI Taxonomy" id="64517"/>
    <lineage>
        <taxon>Eukaryota</taxon>
        <taxon>Fungi</taxon>
        <taxon>Fungi incertae sedis</taxon>
        <taxon>Chytridiomycota</taxon>
        <taxon>Chytridiomycota incertae sedis</taxon>
        <taxon>Chytridiomycetes</taxon>
        <taxon>Rhizophlyctidales</taxon>
        <taxon>Rhizophlyctidaceae</taxon>
        <taxon>Rhizophlyctis</taxon>
    </lineage>
</organism>
<keyword evidence="5" id="KW-1185">Reference proteome</keyword>
<evidence type="ECO:0000256" key="2">
    <source>
        <dbReference type="ARBA" id="ARBA00023134"/>
    </source>
</evidence>
<reference evidence="4" key="1">
    <citation type="submission" date="2020-05" db="EMBL/GenBank/DDBJ databases">
        <title>Phylogenomic resolution of chytrid fungi.</title>
        <authorList>
            <person name="Stajich J.E."/>
            <person name="Amses K."/>
            <person name="Simmons R."/>
            <person name="Seto K."/>
            <person name="Myers J."/>
            <person name="Bonds A."/>
            <person name="Quandt C.A."/>
            <person name="Barry K."/>
            <person name="Liu P."/>
            <person name="Grigoriev I."/>
            <person name="Longcore J.E."/>
            <person name="James T.Y."/>
        </authorList>
    </citation>
    <scope>NUCLEOTIDE SEQUENCE</scope>
    <source>
        <strain evidence="4">JEL0318</strain>
    </source>
</reference>
<evidence type="ECO:0000313" key="5">
    <source>
        <dbReference type="Proteomes" id="UP001212841"/>
    </source>
</evidence>
<proteinExistence type="predicted"/>
<sequence length="126" mass="13492">MTSTHIACKFSELVDLCSGTKLQHASKRIKSGDVDMVPTKPMCVESYTDYPSLGRFAARDMRQIVAVGVIESVEKTEENRGKVSQAAVVGVGMFLGAAEGLCDDGGTFDEFGSKRLISLVDKLASV</sequence>
<dbReference type="Proteomes" id="UP001212841">
    <property type="component" value="Unassembled WGS sequence"/>
</dbReference>
<dbReference type="InterPro" id="IPR054696">
    <property type="entry name" value="GTP-eEF1A_C"/>
</dbReference>
<keyword evidence="1" id="KW-0547">Nucleotide-binding</keyword>
<dbReference type="PANTHER" id="PTHR44830:SF1">
    <property type="entry name" value="TR-TYPE G DOMAIN-CONTAINING PROTEIN"/>
    <property type="match status" value="1"/>
</dbReference>